<dbReference type="PANTHER" id="PTHR10641">
    <property type="entry name" value="MYB FAMILY TRANSCRIPTION FACTOR"/>
    <property type="match status" value="1"/>
</dbReference>
<evidence type="ECO:0000259" key="9">
    <source>
        <dbReference type="PROSITE" id="PS51294"/>
    </source>
</evidence>
<dbReference type="FunFam" id="1.10.10.60:FF:000001">
    <property type="entry name" value="MYB-related transcription factor"/>
    <property type="match status" value="1"/>
</dbReference>
<feature type="region of interest" description="Disordered" evidence="7">
    <location>
        <begin position="136"/>
        <end position="229"/>
    </location>
</feature>
<dbReference type="GO" id="GO:0003677">
    <property type="term" value="F:DNA binding"/>
    <property type="evidence" value="ECO:0007669"/>
    <property type="project" value="UniProtKB-KW"/>
</dbReference>
<keyword evidence="2" id="KW-0677">Repeat</keyword>
<keyword evidence="3" id="KW-0805">Transcription regulation</keyword>
<feature type="domain" description="HTH myb-type" evidence="9">
    <location>
        <begin position="62"/>
        <end position="116"/>
    </location>
</feature>
<dbReference type="Gene3D" id="1.10.10.60">
    <property type="entry name" value="Homeodomain-like"/>
    <property type="match status" value="2"/>
</dbReference>
<sequence length="319" mass="35854">MGRAPCCEKMGLKKGPWTPDEDELLINYINLHGHTNWRALPKLAGLLRCGKSCRLRWTNYLRPDIKRGNFSQEEEDTIINLHQMLGNRWSAIAAKLPGRTDNEIKNVWHTHLKKRLPKQETDSTTTTTTATTASTGITVVPTKKRARKFKSIKKDGAVSEGPPPKKQHVNNHNNGSNINSNNNDIKTEDDSIPTTTTSSINCNPVSPQPCTSTSEESTITSSTSVSESDNCSKENVVKKEGYVGEFPEFNDDFWMEVLSVEEDTAMSNEDLHYMSNSAVTEPVFLQDSKVSIHGDDMDCFWYNLLTRPDDQLPEFSEML</sequence>
<keyword evidence="5" id="KW-0804">Transcription</keyword>
<evidence type="ECO:0000256" key="3">
    <source>
        <dbReference type="ARBA" id="ARBA00023015"/>
    </source>
</evidence>
<organism evidence="10 11">
    <name type="scientific">Spinacia oleracea</name>
    <name type="common">Spinach</name>
    <dbReference type="NCBI Taxonomy" id="3562"/>
    <lineage>
        <taxon>Eukaryota</taxon>
        <taxon>Viridiplantae</taxon>
        <taxon>Streptophyta</taxon>
        <taxon>Embryophyta</taxon>
        <taxon>Tracheophyta</taxon>
        <taxon>Spermatophyta</taxon>
        <taxon>Magnoliopsida</taxon>
        <taxon>eudicotyledons</taxon>
        <taxon>Gunneridae</taxon>
        <taxon>Pentapetalae</taxon>
        <taxon>Caryophyllales</taxon>
        <taxon>Chenopodiaceae</taxon>
        <taxon>Chenopodioideae</taxon>
        <taxon>Anserineae</taxon>
        <taxon>Spinacia</taxon>
    </lineage>
</organism>
<dbReference type="SMART" id="SM00717">
    <property type="entry name" value="SANT"/>
    <property type="match status" value="2"/>
</dbReference>
<evidence type="ECO:0000256" key="1">
    <source>
        <dbReference type="ARBA" id="ARBA00004123"/>
    </source>
</evidence>
<dbReference type="PROSITE" id="PS51294">
    <property type="entry name" value="HTH_MYB"/>
    <property type="match status" value="2"/>
</dbReference>
<comment type="subcellular location">
    <subcellularLocation>
        <location evidence="1">Nucleus</location>
    </subcellularLocation>
</comment>
<dbReference type="PROSITE" id="PS50090">
    <property type="entry name" value="MYB_LIKE"/>
    <property type="match status" value="2"/>
</dbReference>
<reference evidence="11" key="2">
    <citation type="submission" date="2025-08" db="UniProtKB">
        <authorList>
            <consortium name="RefSeq"/>
        </authorList>
    </citation>
    <scope>IDENTIFICATION</scope>
    <source>
        <tissue evidence="11">Leaf</tissue>
    </source>
</reference>
<feature type="compositionally biased region" description="Basic residues" evidence="7">
    <location>
        <begin position="142"/>
        <end position="151"/>
    </location>
</feature>
<evidence type="ECO:0000256" key="5">
    <source>
        <dbReference type="ARBA" id="ARBA00023163"/>
    </source>
</evidence>
<feature type="compositionally biased region" description="Low complexity" evidence="7">
    <location>
        <begin position="170"/>
        <end position="183"/>
    </location>
</feature>
<dbReference type="InterPro" id="IPR009057">
    <property type="entry name" value="Homeodomain-like_sf"/>
</dbReference>
<dbReference type="GO" id="GO:0005634">
    <property type="term" value="C:nucleus"/>
    <property type="evidence" value="ECO:0007669"/>
    <property type="project" value="UniProtKB-SubCell"/>
</dbReference>
<dbReference type="Pfam" id="PF00249">
    <property type="entry name" value="Myb_DNA-binding"/>
    <property type="match status" value="2"/>
</dbReference>
<name>A0A9R0K1H5_SPIOL</name>
<accession>A0A9R0K1H5</accession>
<feature type="compositionally biased region" description="Low complexity" evidence="7">
    <location>
        <begin position="211"/>
        <end position="228"/>
    </location>
</feature>
<feature type="domain" description="Myb-like" evidence="8">
    <location>
        <begin position="9"/>
        <end position="61"/>
    </location>
</feature>
<protein>
    <submittedName>
        <fullName evidence="11">Transcription factor MYB13</fullName>
    </submittedName>
</protein>
<keyword evidence="4" id="KW-0238">DNA-binding</keyword>
<dbReference type="KEGG" id="soe:110794325"/>
<feature type="domain" description="Myb-like" evidence="8">
    <location>
        <begin position="62"/>
        <end position="112"/>
    </location>
</feature>
<keyword evidence="10" id="KW-1185">Reference proteome</keyword>
<evidence type="ECO:0000256" key="7">
    <source>
        <dbReference type="SAM" id="MobiDB-lite"/>
    </source>
</evidence>
<dbReference type="RefSeq" id="XP_021854979.1">
    <property type="nucleotide sequence ID" value="XM_021999287.2"/>
</dbReference>
<dbReference type="SUPFAM" id="SSF46689">
    <property type="entry name" value="Homeodomain-like"/>
    <property type="match status" value="1"/>
</dbReference>
<proteinExistence type="predicted"/>
<evidence type="ECO:0000313" key="10">
    <source>
        <dbReference type="Proteomes" id="UP000813463"/>
    </source>
</evidence>
<dbReference type="Proteomes" id="UP000813463">
    <property type="component" value="Chromosome 5"/>
</dbReference>
<feature type="compositionally biased region" description="Polar residues" evidence="7">
    <location>
        <begin position="200"/>
        <end position="210"/>
    </location>
</feature>
<dbReference type="InterPro" id="IPR001005">
    <property type="entry name" value="SANT/Myb"/>
</dbReference>
<keyword evidence="6" id="KW-0539">Nucleus</keyword>
<evidence type="ECO:0000256" key="4">
    <source>
        <dbReference type="ARBA" id="ARBA00023125"/>
    </source>
</evidence>
<feature type="domain" description="HTH myb-type" evidence="9">
    <location>
        <begin position="9"/>
        <end position="61"/>
    </location>
</feature>
<dbReference type="FunFam" id="1.10.10.60:FF:000316">
    <property type="entry name" value="Transcription factor MYB15"/>
    <property type="match status" value="1"/>
</dbReference>
<dbReference type="GeneID" id="110794325"/>
<gene>
    <name evidence="11" type="primary">LOC110794325</name>
</gene>
<evidence type="ECO:0000256" key="2">
    <source>
        <dbReference type="ARBA" id="ARBA00022737"/>
    </source>
</evidence>
<dbReference type="AlphaFoldDB" id="A0A9R0K1H5"/>
<dbReference type="InterPro" id="IPR015495">
    <property type="entry name" value="Myb_TF_plants"/>
</dbReference>
<dbReference type="CDD" id="cd00167">
    <property type="entry name" value="SANT"/>
    <property type="match status" value="2"/>
</dbReference>
<reference evidence="10" key="1">
    <citation type="journal article" date="2021" name="Nat. Commun.">
        <title>Genomic analyses provide insights into spinach domestication and the genetic basis of agronomic traits.</title>
        <authorList>
            <person name="Cai X."/>
            <person name="Sun X."/>
            <person name="Xu C."/>
            <person name="Sun H."/>
            <person name="Wang X."/>
            <person name="Ge C."/>
            <person name="Zhang Z."/>
            <person name="Wang Q."/>
            <person name="Fei Z."/>
            <person name="Jiao C."/>
            <person name="Wang Q."/>
        </authorList>
    </citation>
    <scope>NUCLEOTIDE SEQUENCE [LARGE SCALE GENOMIC DNA]</scope>
    <source>
        <strain evidence="10">cv. Varoflay</strain>
    </source>
</reference>
<dbReference type="InterPro" id="IPR017930">
    <property type="entry name" value="Myb_dom"/>
</dbReference>
<evidence type="ECO:0000259" key="8">
    <source>
        <dbReference type="PROSITE" id="PS50090"/>
    </source>
</evidence>
<evidence type="ECO:0000313" key="11">
    <source>
        <dbReference type="RefSeq" id="XP_021854979.1"/>
    </source>
</evidence>
<evidence type="ECO:0000256" key="6">
    <source>
        <dbReference type="ARBA" id="ARBA00023242"/>
    </source>
</evidence>
<dbReference type="OrthoDB" id="2143914at2759"/>
<dbReference type="PANTHER" id="PTHR10641:SF1346">
    <property type="entry name" value="TRANSCRIPTION FACTOR MYB14"/>
    <property type="match status" value="1"/>
</dbReference>